<dbReference type="Gene3D" id="2.60.40.10">
    <property type="entry name" value="Immunoglobulins"/>
    <property type="match status" value="2"/>
</dbReference>
<dbReference type="GO" id="GO:0007166">
    <property type="term" value="P:cell surface receptor signaling pathway"/>
    <property type="evidence" value="ECO:0000318"/>
    <property type="project" value="GO_Central"/>
</dbReference>
<dbReference type="PROSITE" id="PS50835">
    <property type="entry name" value="IG_LIKE"/>
    <property type="match status" value="2"/>
</dbReference>
<accession>W5M782</accession>
<dbReference type="Pfam" id="PF22705">
    <property type="entry name" value="C2-set_3"/>
    <property type="match status" value="1"/>
</dbReference>
<evidence type="ECO:0000313" key="12">
    <source>
        <dbReference type="Ensembl" id="ENSLOCP00000004240.1"/>
    </source>
</evidence>
<dbReference type="Bgee" id="ENSLOCG00000003579">
    <property type="expression patterns" value="Expressed in mesonephros and 11 other cell types or tissues"/>
</dbReference>
<dbReference type="GO" id="GO:0042102">
    <property type="term" value="P:positive regulation of T cell proliferation"/>
    <property type="evidence" value="ECO:0000318"/>
    <property type="project" value="GO_Central"/>
</dbReference>
<evidence type="ECO:0000259" key="11">
    <source>
        <dbReference type="PROSITE" id="PS50835"/>
    </source>
</evidence>
<evidence type="ECO:0000256" key="7">
    <source>
        <dbReference type="ARBA" id="ARBA00023157"/>
    </source>
</evidence>
<evidence type="ECO:0000256" key="3">
    <source>
        <dbReference type="ARBA" id="ARBA00022692"/>
    </source>
</evidence>
<evidence type="ECO:0000256" key="8">
    <source>
        <dbReference type="ARBA" id="ARBA00023170"/>
    </source>
</evidence>
<dbReference type="InterPro" id="IPR051713">
    <property type="entry name" value="T-cell_Activation_Regulation"/>
</dbReference>
<dbReference type="GO" id="GO:0071222">
    <property type="term" value="P:cellular response to lipopolysaccharide"/>
    <property type="evidence" value="ECO:0000318"/>
    <property type="project" value="GO_Central"/>
</dbReference>
<organism evidence="12 13">
    <name type="scientific">Lepisosteus oculatus</name>
    <name type="common">Spotted gar</name>
    <dbReference type="NCBI Taxonomy" id="7918"/>
    <lineage>
        <taxon>Eukaryota</taxon>
        <taxon>Metazoa</taxon>
        <taxon>Chordata</taxon>
        <taxon>Craniata</taxon>
        <taxon>Vertebrata</taxon>
        <taxon>Euteleostomi</taxon>
        <taxon>Actinopterygii</taxon>
        <taxon>Neopterygii</taxon>
        <taxon>Holostei</taxon>
        <taxon>Semionotiformes</taxon>
        <taxon>Lepisosteidae</taxon>
        <taxon>Lepisosteus</taxon>
    </lineage>
</organism>
<keyword evidence="7" id="KW-1015">Disulfide bond</keyword>
<dbReference type="Pfam" id="PF07686">
    <property type="entry name" value="V-set"/>
    <property type="match status" value="1"/>
</dbReference>
<feature type="domain" description="Ig-like" evidence="11">
    <location>
        <begin position="39"/>
        <end position="139"/>
    </location>
</feature>
<evidence type="ECO:0000256" key="2">
    <source>
        <dbReference type="ARBA" id="ARBA00022475"/>
    </source>
</evidence>
<name>W5M782_LEPOC</name>
<keyword evidence="4" id="KW-0732">Signal</keyword>
<dbReference type="FunFam" id="2.60.40.10:FF:002865">
    <property type="entry name" value="HERV-H LTR-associating 2b, tandem duplicate 2"/>
    <property type="match status" value="1"/>
</dbReference>
<comment type="subcellular location">
    <subcellularLocation>
        <location evidence="1">Cell membrane</location>
        <topology evidence="1">Single-pass type I membrane protein</topology>
    </subcellularLocation>
</comment>
<dbReference type="SUPFAM" id="SSF48726">
    <property type="entry name" value="Immunoglobulin"/>
    <property type="match status" value="2"/>
</dbReference>
<dbReference type="InterPro" id="IPR013783">
    <property type="entry name" value="Ig-like_fold"/>
</dbReference>
<evidence type="ECO:0000256" key="10">
    <source>
        <dbReference type="ARBA" id="ARBA00023319"/>
    </source>
</evidence>
<evidence type="ECO:0000313" key="13">
    <source>
        <dbReference type="Proteomes" id="UP000018468"/>
    </source>
</evidence>
<dbReference type="InParanoid" id="W5M782"/>
<dbReference type="PANTHER" id="PTHR25466">
    <property type="entry name" value="T-LYMPHOCYTE ACTIVATION ANTIGEN"/>
    <property type="match status" value="1"/>
</dbReference>
<dbReference type="GO" id="GO:0042130">
    <property type="term" value="P:negative regulation of T cell proliferation"/>
    <property type="evidence" value="ECO:0000318"/>
    <property type="project" value="GO_Central"/>
</dbReference>
<dbReference type="SMART" id="SM00409">
    <property type="entry name" value="IG"/>
    <property type="match status" value="1"/>
</dbReference>
<dbReference type="HOGENOM" id="CLU_1329029_0_0_1"/>
<dbReference type="InterPro" id="IPR013106">
    <property type="entry name" value="Ig_V-set"/>
</dbReference>
<keyword evidence="13" id="KW-1185">Reference proteome</keyword>
<dbReference type="GO" id="GO:0006955">
    <property type="term" value="P:immune response"/>
    <property type="evidence" value="ECO:0000318"/>
    <property type="project" value="GO_Central"/>
</dbReference>
<dbReference type="InterPro" id="IPR053896">
    <property type="entry name" value="BTN3A2-like_Ig-C"/>
</dbReference>
<reference evidence="12" key="2">
    <citation type="submission" date="2025-08" db="UniProtKB">
        <authorList>
            <consortium name="Ensembl"/>
        </authorList>
    </citation>
    <scope>IDENTIFICATION</scope>
</reference>
<dbReference type="OMA" id="MEEWILS"/>
<keyword evidence="10" id="KW-0393">Immunoglobulin domain</keyword>
<evidence type="ECO:0000256" key="9">
    <source>
        <dbReference type="ARBA" id="ARBA00023180"/>
    </source>
</evidence>
<dbReference type="GeneTree" id="ENSGT00940000154641"/>
<dbReference type="InterPro" id="IPR036179">
    <property type="entry name" value="Ig-like_dom_sf"/>
</dbReference>
<evidence type="ECO:0000256" key="1">
    <source>
        <dbReference type="ARBA" id="ARBA00004251"/>
    </source>
</evidence>
<dbReference type="GO" id="GO:0009897">
    <property type="term" value="C:external side of plasma membrane"/>
    <property type="evidence" value="ECO:0000318"/>
    <property type="project" value="GO_Central"/>
</dbReference>
<dbReference type="InterPro" id="IPR007110">
    <property type="entry name" value="Ig-like_dom"/>
</dbReference>
<evidence type="ECO:0000256" key="4">
    <source>
        <dbReference type="ARBA" id="ARBA00022729"/>
    </source>
</evidence>
<keyword evidence="3" id="KW-0812">Transmembrane</keyword>
<keyword evidence="9" id="KW-0325">Glycoprotein</keyword>
<dbReference type="eggNOG" id="ENOG502ST1W">
    <property type="taxonomic scope" value="Eukaryota"/>
</dbReference>
<reference evidence="12" key="3">
    <citation type="submission" date="2025-09" db="UniProtKB">
        <authorList>
            <consortium name="Ensembl"/>
        </authorList>
    </citation>
    <scope>IDENTIFICATION</scope>
</reference>
<keyword evidence="6" id="KW-0472">Membrane</keyword>
<dbReference type="SMART" id="SM00406">
    <property type="entry name" value="IGv"/>
    <property type="match status" value="1"/>
</dbReference>
<sequence>LILIFPGPFMLLYNKFCKMHQAVVLILTTSQAVKVVLLGQTASLPCLFAQRSQNDLTATWTKKGRTQLSDKSLFVFHAGKRMPDHHTEEYRDRIFINQTGLSDGNATLFLKNISISDEGVYECFVFMNPEKHNSTLKLEVAALFSKPQISCQQSPSSQKDEKMEEWILSCVSENGYPEGRLLWDLEDGLAVHSRNQTNQTKETWGLYTLRSQLVINHMFSKNPSCIVHNQRAQQTISSVAVC</sequence>
<dbReference type="Proteomes" id="UP000018468">
    <property type="component" value="Linkage group LG26"/>
</dbReference>
<dbReference type="Ensembl" id="ENSLOCT00000004248.1">
    <property type="protein sequence ID" value="ENSLOCP00000004240.1"/>
    <property type="gene ID" value="ENSLOCG00000003579.1"/>
</dbReference>
<dbReference type="AlphaFoldDB" id="W5M782"/>
<protein>
    <recommendedName>
        <fullName evidence="11">Ig-like domain-containing protein</fullName>
    </recommendedName>
</protein>
<dbReference type="PANTHER" id="PTHR25466:SF2">
    <property type="entry name" value="T-LYMPHOCYTE ACTIVATION ANTIGEN CD86"/>
    <property type="match status" value="1"/>
</dbReference>
<evidence type="ECO:0000256" key="5">
    <source>
        <dbReference type="ARBA" id="ARBA00022989"/>
    </source>
</evidence>
<keyword evidence="8" id="KW-0675">Receptor</keyword>
<feature type="domain" description="Ig-like" evidence="11">
    <location>
        <begin position="147"/>
        <end position="237"/>
    </location>
</feature>
<keyword evidence="5" id="KW-1133">Transmembrane helix</keyword>
<evidence type="ECO:0000256" key="6">
    <source>
        <dbReference type="ARBA" id="ARBA00023136"/>
    </source>
</evidence>
<reference evidence="13" key="1">
    <citation type="submission" date="2011-12" db="EMBL/GenBank/DDBJ databases">
        <title>The Draft Genome of Lepisosteus oculatus.</title>
        <authorList>
            <consortium name="The Broad Institute Genome Assembly &amp; Analysis Group"/>
            <consortium name="Computational R&amp;D Group"/>
            <consortium name="and Sequencing Platform"/>
            <person name="Di Palma F."/>
            <person name="Alfoldi J."/>
            <person name="Johnson J."/>
            <person name="Berlin A."/>
            <person name="Gnerre S."/>
            <person name="Jaffe D."/>
            <person name="MacCallum I."/>
            <person name="Young S."/>
            <person name="Walker B.J."/>
            <person name="Lander E.S."/>
            <person name="Lindblad-Toh K."/>
        </authorList>
    </citation>
    <scope>NUCLEOTIDE SEQUENCE [LARGE SCALE GENOMIC DNA]</scope>
</reference>
<dbReference type="FunFam" id="2.60.40.10:FF:000910">
    <property type="entry name" value="T-lymphocyte activation antigen CD80"/>
    <property type="match status" value="1"/>
</dbReference>
<dbReference type="GO" id="GO:0031295">
    <property type="term" value="P:T cell costimulation"/>
    <property type="evidence" value="ECO:0000318"/>
    <property type="project" value="GO_Central"/>
</dbReference>
<proteinExistence type="predicted"/>
<dbReference type="EMBL" id="AHAT01024172">
    <property type="status" value="NOT_ANNOTATED_CDS"/>
    <property type="molecule type" value="Genomic_DNA"/>
</dbReference>
<dbReference type="InterPro" id="IPR003599">
    <property type="entry name" value="Ig_sub"/>
</dbReference>
<keyword evidence="2" id="KW-1003">Cell membrane</keyword>